<name>A0ABU6QH00_9FABA</name>
<evidence type="ECO:0000313" key="2">
    <source>
        <dbReference type="Proteomes" id="UP001341840"/>
    </source>
</evidence>
<keyword evidence="2" id="KW-1185">Reference proteome</keyword>
<protein>
    <submittedName>
        <fullName evidence="1">Uncharacterized protein</fullName>
    </submittedName>
</protein>
<organism evidence="1 2">
    <name type="scientific">Stylosanthes scabra</name>
    <dbReference type="NCBI Taxonomy" id="79078"/>
    <lineage>
        <taxon>Eukaryota</taxon>
        <taxon>Viridiplantae</taxon>
        <taxon>Streptophyta</taxon>
        <taxon>Embryophyta</taxon>
        <taxon>Tracheophyta</taxon>
        <taxon>Spermatophyta</taxon>
        <taxon>Magnoliopsida</taxon>
        <taxon>eudicotyledons</taxon>
        <taxon>Gunneridae</taxon>
        <taxon>Pentapetalae</taxon>
        <taxon>rosids</taxon>
        <taxon>fabids</taxon>
        <taxon>Fabales</taxon>
        <taxon>Fabaceae</taxon>
        <taxon>Papilionoideae</taxon>
        <taxon>50 kb inversion clade</taxon>
        <taxon>dalbergioids sensu lato</taxon>
        <taxon>Dalbergieae</taxon>
        <taxon>Pterocarpus clade</taxon>
        <taxon>Stylosanthes</taxon>
    </lineage>
</organism>
<accession>A0ABU6QH00</accession>
<proteinExistence type="predicted"/>
<comment type="caution">
    <text evidence="1">The sequence shown here is derived from an EMBL/GenBank/DDBJ whole genome shotgun (WGS) entry which is preliminary data.</text>
</comment>
<reference evidence="1 2" key="1">
    <citation type="journal article" date="2023" name="Plants (Basel)">
        <title>Bridging the Gap: Combining Genomics and Transcriptomics Approaches to Understand Stylosanthes scabra, an Orphan Legume from the Brazilian Caatinga.</title>
        <authorList>
            <person name="Ferreira-Neto J.R.C."/>
            <person name="da Silva M.D."/>
            <person name="Binneck E."/>
            <person name="de Melo N.F."/>
            <person name="da Silva R.H."/>
            <person name="de Melo A.L.T.M."/>
            <person name="Pandolfi V."/>
            <person name="Bustamante F.O."/>
            <person name="Brasileiro-Vidal A.C."/>
            <person name="Benko-Iseppon A.M."/>
        </authorList>
    </citation>
    <scope>NUCLEOTIDE SEQUENCE [LARGE SCALE GENOMIC DNA]</scope>
    <source>
        <tissue evidence="1">Leaves</tissue>
    </source>
</reference>
<gene>
    <name evidence="1" type="ORF">PIB30_049793</name>
</gene>
<evidence type="ECO:0000313" key="1">
    <source>
        <dbReference type="EMBL" id="MED6111149.1"/>
    </source>
</evidence>
<dbReference type="EMBL" id="JASCZI010000337">
    <property type="protein sequence ID" value="MED6111149.1"/>
    <property type="molecule type" value="Genomic_DNA"/>
</dbReference>
<sequence>MPDVVVVLYPVVSHFISDRVLRYSVVVLVLTRNGVLPMDSSAEDVAPNEEGFDEIGRGPAVVGAKSRALLNGFNHRLAPTQAGYVVIKTKA</sequence>
<dbReference type="Proteomes" id="UP001341840">
    <property type="component" value="Unassembled WGS sequence"/>
</dbReference>